<comment type="cofactor">
    <cofactor evidence="1 5">
        <name>FAD</name>
        <dbReference type="ChEBI" id="CHEBI:57692"/>
    </cofactor>
</comment>
<gene>
    <name evidence="9" type="ORF">ACIA8P_42020</name>
</gene>
<feature type="domain" description="Acyl-CoA dehydrogenase/oxidase C-terminal" evidence="6">
    <location>
        <begin position="232"/>
        <end position="381"/>
    </location>
</feature>
<evidence type="ECO:0000259" key="6">
    <source>
        <dbReference type="Pfam" id="PF00441"/>
    </source>
</evidence>
<name>A0ABW7YG96_STRCE</name>
<dbReference type="InterPro" id="IPR009100">
    <property type="entry name" value="AcylCoA_DH/oxidase_NM_dom_sf"/>
</dbReference>
<dbReference type="Gene3D" id="1.10.540.10">
    <property type="entry name" value="Acyl-CoA dehydrogenase/oxidase, N-terminal domain"/>
    <property type="match status" value="1"/>
</dbReference>
<evidence type="ECO:0000313" key="9">
    <source>
        <dbReference type="EMBL" id="MFI5681115.1"/>
    </source>
</evidence>
<organism evidence="9 10">
    <name type="scientific">Streptomyces cellulosae</name>
    <dbReference type="NCBI Taxonomy" id="1968"/>
    <lineage>
        <taxon>Bacteria</taxon>
        <taxon>Bacillati</taxon>
        <taxon>Actinomycetota</taxon>
        <taxon>Actinomycetes</taxon>
        <taxon>Kitasatosporales</taxon>
        <taxon>Streptomycetaceae</taxon>
        <taxon>Streptomyces</taxon>
    </lineage>
</organism>
<evidence type="ECO:0000259" key="8">
    <source>
        <dbReference type="Pfam" id="PF02771"/>
    </source>
</evidence>
<feature type="domain" description="Acyl-CoA oxidase/dehydrogenase middle" evidence="7">
    <location>
        <begin position="126"/>
        <end position="220"/>
    </location>
</feature>
<dbReference type="PROSITE" id="PS00072">
    <property type="entry name" value="ACYL_COA_DH_1"/>
    <property type="match status" value="1"/>
</dbReference>
<evidence type="ECO:0000256" key="3">
    <source>
        <dbReference type="ARBA" id="ARBA00022630"/>
    </source>
</evidence>
<keyword evidence="3 5" id="KW-0285">Flavoprotein</keyword>
<dbReference type="SUPFAM" id="SSF47203">
    <property type="entry name" value="Acyl-CoA dehydrogenase C-terminal domain-like"/>
    <property type="match status" value="1"/>
</dbReference>
<dbReference type="Proteomes" id="UP001612415">
    <property type="component" value="Unassembled WGS sequence"/>
</dbReference>
<dbReference type="Gene3D" id="2.40.110.10">
    <property type="entry name" value="Butyryl-CoA Dehydrogenase, subunit A, domain 2"/>
    <property type="match status" value="1"/>
</dbReference>
<dbReference type="InterPro" id="IPR036250">
    <property type="entry name" value="AcylCo_DH-like_C"/>
</dbReference>
<dbReference type="EMBL" id="JBITDC010000026">
    <property type="protein sequence ID" value="MFI5681115.1"/>
    <property type="molecule type" value="Genomic_DNA"/>
</dbReference>
<feature type="domain" description="Acyl-CoA dehydrogenase/oxidase N-terminal" evidence="8">
    <location>
        <begin position="11"/>
        <end position="122"/>
    </location>
</feature>
<dbReference type="PANTHER" id="PTHR43884:SF12">
    <property type="entry name" value="ISOVALERYL-COA DEHYDROGENASE, MITOCHONDRIAL-RELATED"/>
    <property type="match status" value="1"/>
</dbReference>
<dbReference type="InterPro" id="IPR009075">
    <property type="entry name" value="AcylCo_DH/oxidase_C"/>
</dbReference>
<evidence type="ECO:0000256" key="4">
    <source>
        <dbReference type="ARBA" id="ARBA00022827"/>
    </source>
</evidence>
<comment type="similarity">
    <text evidence="2 5">Belongs to the acyl-CoA dehydrogenase family.</text>
</comment>
<protein>
    <submittedName>
        <fullName evidence="9">Acyl-CoA dehydrogenase family protein</fullName>
    </submittedName>
</protein>
<evidence type="ECO:0000259" key="7">
    <source>
        <dbReference type="Pfam" id="PF02770"/>
    </source>
</evidence>
<evidence type="ECO:0000256" key="1">
    <source>
        <dbReference type="ARBA" id="ARBA00001974"/>
    </source>
</evidence>
<dbReference type="InterPro" id="IPR013786">
    <property type="entry name" value="AcylCoA_DH/ox_N"/>
</dbReference>
<dbReference type="InterPro" id="IPR037069">
    <property type="entry name" value="AcylCoA_DH/ox_N_sf"/>
</dbReference>
<dbReference type="Pfam" id="PF02770">
    <property type="entry name" value="Acyl-CoA_dh_M"/>
    <property type="match status" value="1"/>
</dbReference>
<dbReference type="InterPro" id="IPR006089">
    <property type="entry name" value="Acyl-CoA_DH_CS"/>
</dbReference>
<sequence length="401" mass="43118">MTAHVSRLLPSEEAAELLDLTREIADGALAPRAAADEAAERFPRDVFRTLGRAGLLSLPYPEEYGGSGQPYEVYLQVVEEISARWASVGVGLSVHTLSCFALAEYGTEEQRGNWLSDMLGGELLGAYCLSESHAGSDPAAMRTRARWEGDAYVLRGEKAWTTHGGHADFYQVMARTSDHRTRGVSCFLVPAESPGLSADPPERKMGLTGSATATMRFDDVRIPADRRLGEEGQGLPIALAGLDAGRLGIAAVAVGLAQGALNDALAYAKQRETFGQPIAGHQGVAFLLADMEASVDSARATVLAAARRKDAGLPYGRQASVAKLVATEAAMRVTTDAVQVFGGAGYTRDFPVERYMREAKVMQIFEGTNQIQRLVISRHLLRARTEPSHHVLRTAPKEPSV</sequence>
<evidence type="ECO:0000256" key="5">
    <source>
        <dbReference type="RuleBase" id="RU362125"/>
    </source>
</evidence>
<dbReference type="PROSITE" id="PS00073">
    <property type="entry name" value="ACYL_COA_DH_2"/>
    <property type="match status" value="1"/>
</dbReference>
<dbReference type="Pfam" id="PF02771">
    <property type="entry name" value="Acyl-CoA_dh_N"/>
    <property type="match status" value="1"/>
</dbReference>
<dbReference type="PIRSF" id="PIRSF016578">
    <property type="entry name" value="HsaA"/>
    <property type="match status" value="1"/>
</dbReference>
<dbReference type="PANTHER" id="PTHR43884">
    <property type="entry name" value="ACYL-COA DEHYDROGENASE"/>
    <property type="match status" value="1"/>
</dbReference>
<dbReference type="InterPro" id="IPR006091">
    <property type="entry name" value="Acyl-CoA_Oxase/DH_mid-dom"/>
</dbReference>
<comment type="caution">
    <text evidence="9">The sequence shown here is derived from an EMBL/GenBank/DDBJ whole genome shotgun (WGS) entry which is preliminary data.</text>
</comment>
<keyword evidence="5" id="KW-0560">Oxidoreductase</keyword>
<dbReference type="Gene3D" id="1.20.140.10">
    <property type="entry name" value="Butyryl-CoA Dehydrogenase, subunit A, domain 3"/>
    <property type="match status" value="1"/>
</dbReference>
<keyword evidence="4 5" id="KW-0274">FAD</keyword>
<evidence type="ECO:0000313" key="10">
    <source>
        <dbReference type="Proteomes" id="UP001612415"/>
    </source>
</evidence>
<keyword evidence="10" id="KW-1185">Reference proteome</keyword>
<dbReference type="RefSeq" id="WP_398661547.1">
    <property type="nucleotide sequence ID" value="NZ_JBITDC010000026.1"/>
</dbReference>
<reference evidence="9 10" key="1">
    <citation type="submission" date="2024-10" db="EMBL/GenBank/DDBJ databases">
        <title>The Natural Products Discovery Center: Release of the First 8490 Sequenced Strains for Exploring Actinobacteria Biosynthetic Diversity.</title>
        <authorList>
            <person name="Kalkreuter E."/>
            <person name="Kautsar S.A."/>
            <person name="Yang D."/>
            <person name="Bader C.D."/>
            <person name="Teijaro C.N."/>
            <person name="Fluegel L."/>
            <person name="Davis C.M."/>
            <person name="Simpson J.R."/>
            <person name="Lauterbach L."/>
            <person name="Steele A.D."/>
            <person name="Gui C."/>
            <person name="Meng S."/>
            <person name="Li G."/>
            <person name="Viehrig K."/>
            <person name="Ye F."/>
            <person name="Su P."/>
            <person name="Kiefer A.F."/>
            <person name="Nichols A."/>
            <person name="Cepeda A.J."/>
            <person name="Yan W."/>
            <person name="Fan B."/>
            <person name="Jiang Y."/>
            <person name="Adhikari A."/>
            <person name="Zheng C.-J."/>
            <person name="Schuster L."/>
            <person name="Cowan T.M."/>
            <person name="Smanski M.J."/>
            <person name="Chevrette M.G."/>
            <person name="De Carvalho L.P.S."/>
            <person name="Shen B."/>
        </authorList>
    </citation>
    <scope>NUCLEOTIDE SEQUENCE [LARGE SCALE GENOMIC DNA]</scope>
    <source>
        <strain evidence="9 10">NPDC051599</strain>
    </source>
</reference>
<evidence type="ECO:0000256" key="2">
    <source>
        <dbReference type="ARBA" id="ARBA00009347"/>
    </source>
</evidence>
<dbReference type="InterPro" id="IPR046373">
    <property type="entry name" value="Acyl-CoA_Oxase/DH_mid-dom_sf"/>
</dbReference>
<dbReference type="SUPFAM" id="SSF56645">
    <property type="entry name" value="Acyl-CoA dehydrogenase NM domain-like"/>
    <property type="match status" value="1"/>
</dbReference>
<dbReference type="Pfam" id="PF00441">
    <property type="entry name" value="Acyl-CoA_dh_1"/>
    <property type="match status" value="1"/>
</dbReference>
<accession>A0ABW7YG96</accession>
<proteinExistence type="inferred from homology"/>